<dbReference type="PANTHER" id="PTHR43553">
    <property type="entry name" value="HEAVY METAL TRANSPORTER"/>
    <property type="match status" value="1"/>
</dbReference>
<evidence type="ECO:0000256" key="4">
    <source>
        <dbReference type="ARBA" id="ARBA00022840"/>
    </source>
</evidence>
<dbReference type="PANTHER" id="PTHR43553:SF24">
    <property type="entry name" value="ENERGY-COUPLING FACTOR TRANSPORTER ATP-BINDING PROTEIN ECFA1"/>
    <property type="match status" value="1"/>
</dbReference>
<comment type="similarity">
    <text evidence="1">Belongs to the ABC transporter superfamily.</text>
</comment>
<dbReference type="Pfam" id="PF00005">
    <property type="entry name" value="ABC_tran"/>
    <property type="match status" value="1"/>
</dbReference>
<evidence type="ECO:0000256" key="1">
    <source>
        <dbReference type="ARBA" id="ARBA00005417"/>
    </source>
</evidence>
<dbReference type="CDD" id="cd03225">
    <property type="entry name" value="ABC_cobalt_CbiO_domain1"/>
    <property type="match status" value="1"/>
</dbReference>
<sequence length="239" mass="26418">MIEVSNVSHRYPASERLVLDNINVRLDEQRIGIVGHNGSGKSTFARLLNGLIAPSEGTVTVDGFDTVKQASQVRRQVGFLFTSPDAQIIMPTVAEDVAFSLRKLKLSKAQKAQRVHDVLSHFGLDGYGDHPAQLMSGGQKQLLALAAVLVTEPQLIVMDEPTTLLDIRNAARIKRVISRLEQRVVLVTHHLDQLVDFDRVLVFEGGRIFADGKPADALTKYRELMESQLAADEEAEANW</sequence>
<name>S2WXH3_9ACTN</name>
<keyword evidence="2" id="KW-0813">Transport</keyword>
<feature type="domain" description="ABC transporter" evidence="5">
    <location>
        <begin position="2"/>
        <end position="230"/>
    </location>
</feature>
<dbReference type="EMBL" id="AGZR01000009">
    <property type="protein sequence ID" value="EPD32479.1"/>
    <property type="molecule type" value="Genomic_DNA"/>
</dbReference>
<proteinExistence type="inferred from homology"/>
<evidence type="ECO:0000256" key="2">
    <source>
        <dbReference type="ARBA" id="ARBA00022448"/>
    </source>
</evidence>
<dbReference type="Proteomes" id="UP000014417">
    <property type="component" value="Unassembled WGS sequence"/>
</dbReference>
<protein>
    <recommendedName>
        <fullName evidence="5">ABC transporter domain-containing protein</fullName>
    </recommendedName>
</protein>
<dbReference type="RefSeq" id="WP_016456854.1">
    <property type="nucleotide sequence ID" value="NZ_KE150269.1"/>
</dbReference>
<dbReference type="InterPro" id="IPR027417">
    <property type="entry name" value="P-loop_NTPase"/>
</dbReference>
<dbReference type="GO" id="GO:0042626">
    <property type="term" value="F:ATPase-coupled transmembrane transporter activity"/>
    <property type="evidence" value="ECO:0007669"/>
    <property type="project" value="TreeGrafter"/>
</dbReference>
<dbReference type="GO" id="GO:0016887">
    <property type="term" value="F:ATP hydrolysis activity"/>
    <property type="evidence" value="ECO:0007669"/>
    <property type="project" value="InterPro"/>
</dbReference>
<dbReference type="InterPro" id="IPR015856">
    <property type="entry name" value="ABC_transpr_CbiO/EcfA_su"/>
</dbReference>
<evidence type="ECO:0000313" key="6">
    <source>
        <dbReference type="EMBL" id="EPD32479.1"/>
    </source>
</evidence>
<organism evidence="6 7">
    <name type="scientific">Propionimicrobium lymphophilum ACS-093-V-SCH5</name>
    <dbReference type="NCBI Taxonomy" id="883161"/>
    <lineage>
        <taxon>Bacteria</taxon>
        <taxon>Bacillati</taxon>
        <taxon>Actinomycetota</taxon>
        <taxon>Actinomycetes</taxon>
        <taxon>Propionibacteriales</taxon>
        <taxon>Propionibacteriaceae</taxon>
        <taxon>Propionimicrobium</taxon>
    </lineage>
</organism>
<dbReference type="PATRIC" id="fig|883161.3.peg.2042"/>
<dbReference type="GO" id="GO:0043190">
    <property type="term" value="C:ATP-binding cassette (ABC) transporter complex"/>
    <property type="evidence" value="ECO:0007669"/>
    <property type="project" value="TreeGrafter"/>
</dbReference>
<dbReference type="Gene3D" id="3.40.50.300">
    <property type="entry name" value="P-loop containing nucleotide triphosphate hydrolases"/>
    <property type="match status" value="1"/>
</dbReference>
<dbReference type="STRING" id="883161.HMPREF9306_02051"/>
<dbReference type="OrthoDB" id="9806471at2"/>
<keyword evidence="3" id="KW-0547">Nucleotide-binding</keyword>
<comment type="caution">
    <text evidence="6">The sequence shown here is derived from an EMBL/GenBank/DDBJ whole genome shotgun (WGS) entry which is preliminary data.</text>
</comment>
<keyword evidence="7" id="KW-1185">Reference proteome</keyword>
<gene>
    <name evidence="6" type="ORF">HMPREF9306_02051</name>
</gene>
<evidence type="ECO:0000259" key="5">
    <source>
        <dbReference type="PROSITE" id="PS50893"/>
    </source>
</evidence>
<reference evidence="6 7" key="1">
    <citation type="submission" date="2013-04" db="EMBL/GenBank/DDBJ databases">
        <title>The Genome Sequence of Propionimicrobium lymphophilum ACS-093-V-SCH5.</title>
        <authorList>
            <consortium name="The Broad Institute Genomics Platform"/>
            <person name="Earl A."/>
            <person name="Ward D."/>
            <person name="Feldgarden M."/>
            <person name="Gevers D."/>
            <person name="Saerens B."/>
            <person name="Vaneechoutte M."/>
            <person name="Walker B."/>
            <person name="Young S."/>
            <person name="Zeng Q."/>
            <person name="Gargeya S."/>
            <person name="Fitzgerald M."/>
            <person name="Haas B."/>
            <person name="Abouelleil A."/>
            <person name="Allen A.W."/>
            <person name="Alvarado L."/>
            <person name="Arachchi H.M."/>
            <person name="Berlin A.M."/>
            <person name="Chapman S.B."/>
            <person name="Gainer-Dewar J."/>
            <person name="Goldberg J."/>
            <person name="Griggs A."/>
            <person name="Gujja S."/>
            <person name="Hansen M."/>
            <person name="Howarth C."/>
            <person name="Imamovic A."/>
            <person name="Ireland A."/>
            <person name="Larimer J."/>
            <person name="McCowan C."/>
            <person name="Murphy C."/>
            <person name="Pearson M."/>
            <person name="Poon T.W."/>
            <person name="Priest M."/>
            <person name="Roberts A."/>
            <person name="Saif S."/>
            <person name="Shea T."/>
            <person name="Sisk P."/>
            <person name="Sykes S."/>
            <person name="Wortman J."/>
            <person name="Nusbaum C."/>
            <person name="Birren B."/>
        </authorList>
    </citation>
    <scope>NUCLEOTIDE SEQUENCE [LARGE SCALE GENOMIC DNA]</scope>
    <source>
        <strain evidence="6 7">ACS-093-V-SCH5</strain>
    </source>
</reference>
<dbReference type="SMART" id="SM00382">
    <property type="entry name" value="AAA"/>
    <property type="match status" value="1"/>
</dbReference>
<dbReference type="SUPFAM" id="SSF52540">
    <property type="entry name" value="P-loop containing nucleoside triphosphate hydrolases"/>
    <property type="match status" value="1"/>
</dbReference>
<dbReference type="GO" id="GO:0005524">
    <property type="term" value="F:ATP binding"/>
    <property type="evidence" value="ECO:0007669"/>
    <property type="project" value="UniProtKB-KW"/>
</dbReference>
<dbReference type="PROSITE" id="PS50893">
    <property type="entry name" value="ABC_TRANSPORTER_2"/>
    <property type="match status" value="1"/>
</dbReference>
<evidence type="ECO:0000256" key="3">
    <source>
        <dbReference type="ARBA" id="ARBA00022741"/>
    </source>
</evidence>
<dbReference type="PROSITE" id="PS00211">
    <property type="entry name" value="ABC_TRANSPORTER_1"/>
    <property type="match status" value="1"/>
</dbReference>
<dbReference type="HOGENOM" id="CLU_000604_1_22_11"/>
<dbReference type="InterPro" id="IPR017871">
    <property type="entry name" value="ABC_transporter-like_CS"/>
</dbReference>
<evidence type="ECO:0000313" key="7">
    <source>
        <dbReference type="Proteomes" id="UP000014417"/>
    </source>
</evidence>
<accession>S2WXH3</accession>
<dbReference type="AlphaFoldDB" id="S2WXH3"/>
<dbReference type="InterPro" id="IPR003439">
    <property type="entry name" value="ABC_transporter-like_ATP-bd"/>
</dbReference>
<dbReference type="InterPro" id="IPR003593">
    <property type="entry name" value="AAA+_ATPase"/>
</dbReference>
<dbReference type="InterPro" id="IPR050095">
    <property type="entry name" value="ECF_ABC_transporter_ATP-bd"/>
</dbReference>
<keyword evidence="4" id="KW-0067">ATP-binding</keyword>